<keyword evidence="3" id="KW-1185">Reference proteome</keyword>
<evidence type="ECO:0000313" key="2">
    <source>
        <dbReference type="EMBL" id="CAH2218489.1"/>
    </source>
</evidence>
<dbReference type="Proteomes" id="UP000838756">
    <property type="component" value="Unassembled WGS sequence"/>
</dbReference>
<dbReference type="AlphaFoldDB" id="A0A8S4QWD0"/>
<keyword evidence="1" id="KW-0812">Transmembrane</keyword>
<evidence type="ECO:0000256" key="1">
    <source>
        <dbReference type="SAM" id="Phobius"/>
    </source>
</evidence>
<feature type="transmembrane region" description="Helical" evidence="1">
    <location>
        <begin position="37"/>
        <end position="58"/>
    </location>
</feature>
<dbReference type="OrthoDB" id="7433742at2759"/>
<comment type="caution">
    <text evidence="2">The sequence shown here is derived from an EMBL/GenBank/DDBJ whole genome shotgun (WGS) entry which is preliminary data.</text>
</comment>
<feature type="non-terminal residue" evidence="2">
    <location>
        <position position="1"/>
    </location>
</feature>
<evidence type="ECO:0000313" key="3">
    <source>
        <dbReference type="Proteomes" id="UP000838756"/>
    </source>
</evidence>
<name>A0A8S4QWD0_9NEOP</name>
<dbReference type="EMBL" id="CAKXAJ010019715">
    <property type="protein sequence ID" value="CAH2218489.1"/>
    <property type="molecule type" value="Genomic_DNA"/>
</dbReference>
<accession>A0A8S4QWD0</accession>
<keyword evidence="1" id="KW-1133">Transmembrane helix</keyword>
<organism evidence="2 3">
    <name type="scientific">Pararge aegeria aegeria</name>
    <dbReference type="NCBI Taxonomy" id="348720"/>
    <lineage>
        <taxon>Eukaryota</taxon>
        <taxon>Metazoa</taxon>
        <taxon>Ecdysozoa</taxon>
        <taxon>Arthropoda</taxon>
        <taxon>Hexapoda</taxon>
        <taxon>Insecta</taxon>
        <taxon>Pterygota</taxon>
        <taxon>Neoptera</taxon>
        <taxon>Endopterygota</taxon>
        <taxon>Lepidoptera</taxon>
        <taxon>Glossata</taxon>
        <taxon>Ditrysia</taxon>
        <taxon>Papilionoidea</taxon>
        <taxon>Nymphalidae</taxon>
        <taxon>Satyrinae</taxon>
        <taxon>Satyrini</taxon>
        <taxon>Parargina</taxon>
        <taxon>Pararge</taxon>
    </lineage>
</organism>
<gene>
    <name evidence="2" type="primary">jg7447</name>
    <name evidence="2" type="ORF">PAEG_LOCUS6322</name>
</gene>
<sequence>MDPQELVPLETGLPRPRPARQFSQLASRSCYKVPIRLCRLLLLMIVLPSLFIFVPLYMRYRMFPSQMYPMSMTDMRLIDSKISP</sequence>
<keyword evidence="1" id="KW-0472">Membrane</keyword>
<reference evidence="2" key="1">
    <citation type="submission" date="2022-03" db="EMBL/GenBank/DDBJ databases">
        <authorList>
            <person name="Lindestad O."/>
        </authorList>
    </citation>
    <scope>NUCLEOTIDE SEQUENCE</scope>
</reference>
<protein>
    <submittedName>
        <fullName evidence="2">Jg7447 protein</fullName>
    </submittedName>
</protein>
<proteinExistence type="predicted"/>